<dbReference type="PANTHER" id="PTHR23035">
    <property type="entry name" value="CILIA- AND FLAGELLA-ASSOCIATED PROTEIN 97-RELATED"/>
    <property type="match status" value="1"/>
</dbReference>
<dbReference type="AlphaFoldDB" id="A0A0G4GBG4"/>
<evidence type="ECO:0000313" key="3">
    <source>
        <dbReference type="EMBL" id="CEM26473.1"/>
    </source>
</evidence>
<dbReference type="InterPro" id="IPR038791">
    <property type="entry name" value="Cfap97/Hemingway"/>
</dbReference>
<dbReference type="VEuPathDB" id="CryptoDB:Cvel_21143"/>
<organism evidence="3">
    <name type="scientific">Chromera velia CCMP2878</name>
    <dbReference type="NCBI Taxonomy" id="1169474"/>
    <lineage>
        <taxon>Eukaryota</taxon>
        <taxon>Sar</taxon>
        <taxon>Alveolata</taxon>
        <taxon>Colpodellida</taxon>
        <taxon>Chromeraceae</taxon>
        <taxon>Chromera</taxon>
    </lineage>
</organism>
<feature type="compositionally biased region" description="Polar residues" evidence="2">
    <location>
        <begin position="454"/>
        <end position="467"/>
    </location>
</feature>
<gene>
    <name evidence="3" type="ORF">Cvel_21143</name>
</gene>
<feature type="region of interest" description="Disordered" evidence="2">
    <location>
        <begin position="360"/>
        <end position="380"/>
    </location>
</feature>
<feature type="compositionally biased region" description="Polar residues" evidence="2">
    <location>
        <begin position="212"/>
        <end position="221"/>
    </location>
</feature>
<evidence type="ECO:0000256" key="1">
    <source>
        <dbReference type="ARBA" id="ARBA00008315"/>
    </source>
</evidence>
<accession>A0A0G4GBG4</accession>
<reference evidence="3" key="1">
    <citation type="submission" date="2014-11" db="EMBL/GenBank/DDBJ databases">
        <authorList>
            <person name="Otto D Thomas"/>
            <person name="Naeem Raeece"/>
        </authorList>
    </citation>
    <scope>NUCLEOTIDE SEQUENCE</scope>
</reference>
<feature type="region of interest" description="Disordered" evidence="2">
    <location>
        <begin position="407"/>
        <end position="433"/>
    </location>
</feature>
<sequence length="480" mass="52366">MYRQILEGPNKTIARIQREKDHARHRSAVENTAISKTLALHLSEPPFLPHLGNNAKKLQLMEDRYLEIDRENKHLLQKMSDLVHKPSERSLIHMPKGPNSLNRDYRRRKLAQITQENHFLLHRIRGIQPRFSVQKLESDFQKNMAVAARHCNNPVVLRNVPNPRRVQLQPRSLRDLQGYSMTSLGHGQAHTVSTPQLGDKSLSERKIRTGSGKRSAQQKSSEMINIGGWKVPPDTKETSRLLMRGQKVSDAFCIVEISARPSAGGSSGAGGGTGLQVTVRDVQTDEISRLSISPSESRQLCSAFGGDLTELASNFHFRSLPTMQSSGGKAGGTRKSLIARAGDLVVGIPPEVRLHMQRMNEQAEAAAQRQEGDSNPSAFKLTADDMSKYSKALEAGDPGGEFQLSIAFPHPPISSHTPVAESGTSKSVQPGAGSLEGLDVQVRLQALGMGGDFTPQSVISRANSAGTNGTGRGYTPSPLN</sequence>
<dbReference type="PANTHER" id="PTHR23035:SF2">
    <property type="entry name" value="KIAA1430 HOMOLOGUE"/>
    <property type="match status" value="1"/>
</dbReference>
<feature type="compositionally biased region" description="Polar residues" evidence="2">
    <location>
        <begin position="184"/>
        <end position="196"/>
    </location>
</feature>
<dbReference type="Pfam" id="PF13879">
    <property type="entry name" value="Hmw_CFAP97"/>
    <property type="match status" value="1"/>
</dbReference>
<feature type="compositionally biased region" description="Polar residues" evidence="2">
    <location>
        <begin position="414"/>
        <end position="428"/>
    </location>
</feature>
<dbReference type="InterPro" id="IPR029488">
    <property type="entry name" value="Hmw/CFAP97"/>
</dbReference>
<feature type="region of interest" description="Disordered" evidence="2">
    <location>
        <begin position="451"/>
        <end position="480"/>
    </location>
</feature>
<dbReference type="EMBL" id="CDMZ01001060">
    <property type="protein sequence ID" value="CEM26473.1"/>
    <property type="molecule type" value="Genomic_DNA"/>
</dbReference>
<protein>
    <submittedName>
        <fullName evidence="3">Uncharacterized protein</fullName>
    </submittedName>
</protein>
<evidence type="ECO:0000256" key="2">
    <source>
        <dbReference type="SAM" id="MobiDB-lite"/>
    </source>
</evidence>
<feature type="region of interest" description="Disordered" evidence="2">
    <location>
        <begin position="184"/>
        <end position="221"/>
    </location>
</feature>
<name>A0A0G4GBG4_9ALVE</name>
<proteinExistence type="inferred from homology"/>
<comment type="similarity">
    <text evidence="1">Belongs to the CFAP97 family.</text>
</comment>